<name>A0AAP0EL79_9MAGN</name>
<feature type="signal peptide" evidence="1">
    <location>
        <begin position="1"/>
        <end position="18"/>
    </location>
</feature>
<proteinExistence type="predicted"/>
<accession>A0AAP0EL79</accession>
<comment type="caution">
    <text evidence="2">The sequence shown here is derived from an EMBL/GenBank/DDBJ whole genome shotgun (WGS) entry which is preliminary data.</text>
</comment>
<dbReference type="Proteomes" id="UP001419268">
    <property type="component" value="Unassembled WGS sequence"/>
</dbReference>
<feature type="chain" id="PRO_5042938047" evidence="1">
    <location>
        <begin position="19"/>
        <end position="79"/>
    </location>
</feature>
<organism evidence="2 3">
    <name type="scientific">Stephania cephalantha</name>
    <dbReference type="NCBI Taxonomy" id="152367"/>
    <lineage>
        <taxon>Eukaryota</taxon>
        <taxon>Viridiplantae</taxon>
        <taxon>Streptophyta</taxon>
        <taxon>Embryophyta</taxon>
        <taxon>Tracheophyta</taxon>
        <taxon>Spermatophyta</taxon>
        <taxon>Magnoliopsida</taxon>
        <taxon>Ranunculales</taxon>
        <taxon>Menispermaceae</taxon>
        <taxon>Menispermoideae</taxon>
        <taxon>Cissampelideae</taxon>
        <taxon>Stephania</taxon>
    </lineage>
</organism>
<protein>
    <submittedName>
        <fullName evidence="2">Uncharacterized protein</fullName>
    </submittedName>
</protein>
<evidence type="ECO:0000313" key="2">
    <source>
        <dbReference type="EMBL" id="KAK9093757.1"/>
    </source>
</evidence>
<evidence type="ECO:0000313" key="3">
    <source>
        <dbReference type="Proteomes" id="UP001419268"/>
    </source>
</evidence>
<dbReference type="EMBL" id="JBBNAG010000011">
    <property type="protein sequence ID" value="KAK9093757.1"/>
    <property type="molecule type" value="Genomic_DNA"/>
</dbReference>
<keyword evidence="1" id="KW-0732">Signal</keyword>
<gene>
    <name evidence="2" type="ORF">Scep_025226</name>
</gene>
<dbReference type="AlphaFoldDB" id="A0AAP0EL79"/>
<reference evidence="2 3" key="1">
    <citation type="submission" date="2024-01" db="EMBL/GenBank/DDBJ databases">
        <title>Genome assemblies of Stephania.</title>
        <authorList>
            <person name="Yang L."/>
        </authorList>
    </citation>
    <scope>NUCLEOTIDE SEQUENCE [LARGE SCALE GENOMIC DNA]</scope>
    <source>
        <strain evidence="2">JXDWG</strain>
        <tissue evidence="2">Leaf</tissue>
    </source>
</reference>
<keyword evidence="3" id="KW-1185">Reference proteome</keyword>
<sequence>MVASLLLISLMSPRSTITIVDSGSQAMHDKILFGGEIVGYLVKWDDKGPGGDHCSNVDRSHLDARLRKQRGPGYYHFHS</sequence>
<evidence type="ECO:0000256" key="1">
    <source>
        <dbReference type="SAM" id="SignalP"/>
    </source>
</evidence>